<reference evidence="1 2" key="1">
    <citation type="submission" date="2018-06" db="EMBL/GenBank/DDBJ databases">
        <title>A transcriptomic atlas of mushroom development highlights an independent origin of complex multicellularity.</title>
        <authorList>
            <consortium name="DOE Joint Genome Institute"/>
            <person name="Krizsan K."/>
            <person name="Almasi E."/>
            <person name="Merenyi Z."/>
            <person name="Sahu N."/>
            <person name="Viragh M."/>
            <person name="Koszo T."/>
            <person name="Mondo S."/>
            <person name="Kiss B."/>
            <person name="Balint B."/>
            <person name="Kues U."/>
            <person name="Barry K."/>
            <person name="Hegedus J.C."/>
            <person name="Henrissat B."/>
            <person name="Johnson J."/>
            <person name="Lipzen A."/>
            <person name="Ohm R."/>
            <person name="Nagy I."/>
            <person name="Pangilinan J."/>
            <person name="Yan J."/>
            <person name="Xiong Y."/>
            <person name="Grigoriev I.V."/>
            <person name="Hibbett D.S."/>
            <person name="Nagy L.G."/>
        </authorList>
    </citation>
    <scope>NUCLEOTIDE SEQUENCE [LARGE SCALE GENOMIC DNA]</scope>
    <source>
        <strain evidence="1 2">SZMC22713</strain>
    </source>
</reference>
<gene>
    <name evidence="1" type="ORF">BD410DRAFT_797098</name>
</gene>
<evidence type="ECO:0000313" key="2">
    <source>
        <dbReference type="Proteomes" id="UP000294933"/>
    </source>
</evidence>
<evidence type="ECO:0000313" key="1">
    <source>
        <dbReference type="EMBL" id="TDL14558.1"/>
    </source>
</evidence>
<dbReference type="EMBL" id="ML170326">
    <property type="protein sequence ID" value="TDL14558.1"/>
    <property type="molecule type" value="Genomic_DNA"/>
</dbReference>
<protein>
    <submittedName>
        <fullName evidence="1">Uncharacterized protein</fullName>
    </submittedName>
</protein>
<accession>A0A4Y7PHR2</accession>
<sequence length="178" mass="20236">MKADKYYYSDPHDVRNCVTQQTVLSTIHRWRELYLGDNFHQDYCDNLNHSVTGLPALTHLSVCHGTISHNSEPLPTWWGVFVERFGRVGSSSPVLRSADVPLGYLTTSGGLFSNVTRLRIYLPTNQSPAKISSALLYMHHLIILELQFRFFNEAIDATEDMKVCKLQFKTSRGSSTCH</sequence>
<dbReference type="Proteomes" id="UP000294933">
    <property type="component" value="Unassembled WGS sequence"/>
</dbReference>
<proteinExistence type="predicted"/>
<dbReference type="AlphaFoldDB" id="A0A4Y7PHR2"/>
<dbReference type="VEuPathDB" id="FungiDB:BD410DRAFT_797098"/>
<name>A0A4Y7PHR2_9AGAM</name>
<organism evidence="1 2">
    <name type="scientific">Rickenella mellea</name>
    <dbReference type="NCBI Taxonomy" id="50990"/>
    <lineage>
        <taxon>Eukaryota</taxon>
        <taxon>Fungi</taxon>
        <taxon>Dikarya</taxon>
        <taxon>Basidiomycota</taxon>
        <taxon>Agaricomycotina</taxon>
        <taxon>Agaricomycetes</taxon>
        <taxon>Hymenochaetales</taxon>
        <taxon>Rickenellaceae</taxon>
        <taxon>Rickenella</taxon>
    </lineage>
</organism>
<keyword evidence="2" id="KW-1185">Reference proteome</keyword>